<sequence>MKSIYPSYRNMFYSSSPYMRTYRSCGNDTMMNYNNNHETLRHDLQTLKYQVYEMCQQSTTDRNLCDRIKSSIDTSSSSYVVRPVVPTTKTILSNNNKKNGGGTVTVVDTVKY</sequence>
<name>A0A7G3W7L4_NPVSF</name>
<proteinExistence type="predicted"/>
<accession>A0A7G3W7L4</accession>
<protein>
    <submittedName>
        <fullName evidence="1">Uncharacterized protein</fullName>
    </submittedName>
</protein>
<organismHost>
    <name type="scientific">Lepidoptera</name>
    <name type="common">moths &amp; butterflies</name>
    <dbReference type="NCBI Taxonomy" id="7088"/>
</organismHost>
<evidence type="ECO:0000313" key="1">
    <source>
        <dbReference type="EMBL" id="QED40071.1"/>
    </source>
</evidence>
<reference evidence="1" key="1">
    <citation type="submission" date="2019-02" db="EMBL/GenBank/DDBJ databases">
        <title>Genetic diversity of Spodoptera frugiperda multiple nucleopolyhedovirus and pathogenicity against corn- and rice-strain S. frugiperda larvae.</title>
        <authorList>
            <person name="Harrison R.L."/>
            <person name="Rowley D.L."/>
            <person name="Popham H.J."/>
        </authorList>
    </citation>
    <scope>NUCLEOTIDE SEQUENCE</scope>
    <source>
        <strain evidence="1">IIBBL BCIPV 459</strain>
    </source>
</reference>
<dbReference type="EMBL" id="MK503924">
    <property type="protein sequence ID" value="QED40071.1"/>
    <property type="molecule type" value="Genomic_DNA"/>
</dbReference>
<organism evidence="1">
    <name type="scientific">Spodoptera frugiperda nuclear polyhedrosis virus</name>
    <name type="common">SfNPV</name>
    <dbReference type="NCBI Taxonomy" id="10455"/>
    <lineage>
        <taxon>Viruses</taxon>
        <taxon>Viruses incertae sedis</taxon>
        <taxon>Naldaviricetes</taxon>
        <taxon>Lefavirales</taxon>
        <taxon>Baculoviridae</taxon>
        <taxon>Alphabaculovirus</taxon>
        <taxon>Alphabaculovirus spofrugiperdae</taxon>
    </lineage>
</organism>